<proteinExistence type="predicted"/>
<dbReference type="InterPro" id="IPR018723">
    <property type="entry name" value="DUF2254_membrane"/>
</dbReference>
<accession>A0ABV9DD75</accession>
<dbReference type="Pfam" id="PF10011">
    <property type="entry name" value="DUF2254"/>
    <property type="match status" value="1"/>
</dbReference>
<evidence type="ECO:0000313" key="2">
    <source>
        <dbReference type="EMBL" id="MFC4556754.1"/>
    </source>
</evidence>
<keyword evidence="1" id="KW-0472">Membrane</keyword>
<feature type="transmembrane region" description="Helical" evidence="1">
    <location>
        <begin position="75"/>
        <end position="102"/>
    </location>
</feature>
<evidence type="ECO:0000313" key="3">
    <source>
        <dbReference type="Proteomes" id="UP001595989"/>
    </source>
</evidence>
<comment type="caution">
    <text evidence="2">The sequence shown here is derived from an EMBL/GenBank/DDBJ whole genome shotgun (WGS) entry which is preliminary data.</text>
</comment>
<evidence type="ECO:0000256" key="1">
    <source>
        <dbReference type="SAM" id="Phobius"/>
    </source>
</evidence>
<dbReference type="RefSeq" id="WP_390292684.1">
    <property type="nucleotide sequence ID" value="NZ_JBHSFU010000002.1"/>
</dbReference>
<feature type="transmembrane region" description="Helical" evidence="1">
    <location>
        <begin position="147"/>
        <end position="177"/>
    </location>
</feature>
<protein>
    <submittedName>
        <fullName evidence="2">DUF2254 domain-containing protein</fullName>
    </submittedName>
</protein>
<sequence length="471" mass="54473">MKNQNKFQTNKKKYKNMSKREKWHQSYSNIWVTPIIYAGLFLLLFVLTVWADLKMEFDNMIPLLLSADYQLTKTILSTLTAGLLSLNAFTFYGVLTALTTFASQFSPRILKNFMMTNVTQRTLGIFNGSFLYVLFCLLFLNEETASQYFLIPVTATFLAALCLGAFVIFINHIVTWLQVSNMMGDMKRESIEIIENSLLSELQPYRVDNEGAIKGQIPESQGHQIVGIDNSGYLQTVDFIPLIEEACKDDLIIRLEYKVGNFVFGSTPLLTYWKKKEKTDIDEFKYKNMFHTGNSQTVIQDIEYSINKFVEIAIRALGNDDPKTATTTIYEIGDLLINISQKAKFTPYLTDKDYNLRLILQNLRFDDYLYIGFASIRHYARDNVIITVELLKVLEAVAQGLSHRDYQHVWEFAVYTASGFEYKYMHHLDKRKFYDGLFNIAKVTGNEENYKYITEIISKQVGHSFKEKVLQ</sequence>
<keyword evidence="1" id="KW-0812">Transmembrane</keyword>
<name>A0ABV9DD75_9BACI</name>
<keyword evidence="3" id="KW-1185">Reference proteome</keyword>
<dbReference type="EMBL" id="JBHSFU010000002">
    <property type="protein sequence ID" value="MFC4556754.1"/>
    <property type="molecule type" value="Genomic_DNA"/>
</dbReference>
<dbReference type="Proteomes" id="UP001595989">
    <property type="component" value="Unassembled WGS sequence"/>
</dbReference>
<organism evidence="2 3">
    <name type="scientific">Virgibacillus kekensis</name>
    <dbReference type="NCBI Taxonomy" id="202261"/>
    <lineage>
        <taxon>Bacteria</taxon>
        <taxon>Bacillati</taxon>
        <taxon>Bacillota</taxon>
        <taxon>Bacilli</taxon>
        <taxon>Bacillales</taxon>
        <taxon>Bacillaceae</taxon>
        <taxon>Virgibacillus</taxon>
    </lineage>
</organism>
<reference evidence="3" key="1">
    <citation type="journal article" date="2019" name="Int. J. Syst. Evol. Microbiol.">
        <title>The Global Catalogue of Microorganisms (GCM) 10K type strain sequencing project: providing services to taxonomists for standard genome sequencing and annotation.</title>
        <authorList>
            <consortium name="The Broad Institute Genomics Platform"/>
            <consortium name="The Broad Institute Genome Sequencing Center for Infectious Disease"/>
            <person name="Wu L."/>
            <person name="Ma J."/>
        </authorList>
    </citation>
    <scope>NUCLEOTIDE SEQUENCE [LARGE SCALE GENOMIC DNA]</scope>
    <source>
        <strain evidence="3">CGMCC 4.7426</strain>
    </source>
</reference>
<gene>
    <name evidence="2" type="ORF">ACFO3D_00855</name>
</gene>
<feature type="transmembrane region" description="Helical" evidence="1">
    <location>
        <begin position="123"/>
        <end position="141"/>
    </location>
</feature>
<keyword evidence="1" id="KW-1133">Transmembrane helix</keyword>